<evidence type="ECO:0000313" key="3">
    <source>
        <dbReference type="Proteomes" id="UP000316852"/>
    </source>
</evidence>
<evidence type="ECO:0000313" key="2">
    <source>
        <dbReference type="EMBL" id="TMQ58551.1"/>
    </source>
</evidence>
<dbReference type="InterPro" id="IPR001763">
    <property type="entry name" value="Rhodanese-like_dom"/>
</dbReference>
<comment type="caution">
    <text evidence="2">The sequence shown here is derived from an EMBL/GenBank/DDBJ whole genome shotgun (WGS) entry which is preliminary data.</text>
</comment>
<accession>A0A538T4I7</accession>
<dbReference type="InterPro" id="IPR036873">
    <property type="entry name" value="Rhodanese-like_dom_sf"/>
</dbReference>
<dbReference type="AlphaFoldDB" id="A0A538T4I7"/>
<evidence type="ECO:0000259" key="1">
    <source>
        <dbReference type="PROSITE" id="PS50206"/>
    </source>
</evidence>
<reference evidence="2 3" key="1">
    <citation type="journal article" date="2019" name="Nat. Microbiol.">
        <title>Mediterranean grassland soil C-N compound turnover is dependent on rainfall and depth, and is mediated by genomically divergent microorganisms.</title>
        <authorList>
            <person name="Diamond S."/>
            <person name="Andeer P.F."/>
            <person name="Li Z."/>
            <person name="Crits-Christoph A."/>
            <person name="Burstein D."/>
            <person name="Anantharaman K."/>
            <person name="Lane K.R."/>
            <person name="Thomas B.C."/>
            <person name="Pan C."/>
            <person name="Northen T.R."/>
            <person name="Banfield J.F."/>
        </authorList>
    </citation>
    <scope>NUCLEOTIDE SEQUENCE [LARGE SCALE GENOMIC DNA]</scope>
    <source>
        <strain evidence="2">WS_6</strain>
    </source>
</reference>
<dbReference type="SUPFAM" id="SSF52821">
    <property type="entry name" value="Rhodanese/Cell cycle control phosphatase"/>
    <property type="match status" value="1"/>
</dbReference>
<dbReference type="InterPro" id="IPR050229">
    <property type="entry name" value="GlpE_sulfurtransferase"/>
</dbReference>
<dbReference type="Pfam" id="PF00581">
    <property type="entry name" value="Rhodanese"/>
    <property type="match status" value="1"/>
</dbReference>
<gene>
    <name evidence="2" type="ORF">E6K76_07345</name>
</gene>
<feature type="domain" description="Rhodanese" evidence="1">
    <location>
        <begin position="21"/>
        <end position="109"/>
    </location>
</feature>
<proteinExistence type="predicted"/>
<dbReference type="PROSITE" id="PS50206">
    <property type="entry name" value="RHODANESE_3"/>
    <property type="match status" value="1"/>
</dbReference>
<dbReference type="SMART" id="SM00450">
    <property type="entry name" value="RHOD"/>
    <property type="match status" value="1"/>
</dbReference>
<dbReference type="PANTHER" id="PTHR43031">
    <property type="entry name" value="FAD-DEPENDENT OXIDOREDUCTASE"/>
    <property type="match status" value="1"/>
</dbReference>
<dbReference type="Proteomes" id="UP000316852">
    <property type="component" value="Unassembled WGS sequence"/>
</dbReference>
<dbReference type="EMBL" id="VBOW01000032">
    <property type="protein sequence ID" value="TMQ58551.1"/>
    <property type="molecule type" value="Genomic_DNA"/>
</dbReference>
<dbReference type="Gene3D" id="3.40.250.10">
    <property type="entry name" value="Rhodanese-like domain"/>
    <property type="match status" value="1"/>
</dbReference>
<sequence length="111" mass="12977">MRDHFQEFEISPEIVNEMIESGEEVVLVDVREDWEWEKAHIEGAIHIPLSELRDRVQELDPEQWTVVYCHIGDRSVDGCLVLWDLGFRKVRSLSGGIDLWSDVIDPEVPKY</sequence>
<dbReference type="PANTHER" id="PTHR43031:SF17">
    <property type="entry name" value="SULFURTRANSFERASE YTWF-RELATED"/>
    <property type="match status" value="1"/>
</dbReference>
<protein>
    <submittedName>
        <fullName evidence="2">Rhodanese</fullName>
    </submittedName>
</protein>
<organism evidence="2 3">
    <name type="scientific">Eiseniibacteriota bacterium</name>
    <dbReference type="NCBI Taxonomy" id="2212470"/>
    <lineage>
        <taxon>Bacteria</taxon>
        <taxon>Candidatus Eiseniibacteriota</taxon>
    </lineage>
</organism>
<name>A0A538T4I7_UNCEI</name>